<dbReference type="Gene3D" id="4.10.60.10">
    <property type="entry name" value="Zinc finger, CCHC-type"/>
    <property type="match status" value="1"/>
</dbReference>
<evidence type="ECO:0000313" key="3">
    <source>
        <dbReference type="Proteomes" id="UP000826656"/>
    </source>
</evidence>
<organism evidence="2 3">
    <name type="scientific">Solanum tuberosum</name>
    <name type="common">Potato</name>
    <dbReference type="NCBI Taxonomy" id="4113"/>
    <lineage>
        <taxon>Eukaryota</taxon>
        <taxon>Viridiplantae</taxon>
        <taxon>Streptophyta</taxon>
        <taxon>Embryophyta</taxon>
        <taxon>Tracheophyta</taxon>
        <taxon>Spermatophyta</taxon>
        <taxon>Magnoliopsida</taxon>
        <taxon>eudicotyledons</taxon>
        <taxon>Gunneridae</taxon>
        <taxon>Pentapetalae</taxon>
        <taxon>asterids</taxon>
        <taxon>lamiids</taxon>
        <taxon>Solanales</taxon>
        <taxon>Solanaceae</taxon>
        <taxon>Solanoideae</taxon>
        <taxon>Solaneae</taxon>
        <taxon>Solanum</taxon>
    </lineage>
</organism>
<feature type="compositionally biased region" description="Basic residues" evidence="1">
    <location>
        <begin position="134"/>
        <end position="144"/>
    </location>
</feature>
<feature type="region of interest" description="Disordered" evidence="1">
    <location>
        <begin position="121"/>
        <end position="144"/>
    </location>
</feature>
<evidence type="ECO:0000313" key="2">
    <source>
        <dbReference type="EMBL" id="KAH0760216.1"/>
    </source>
</evidence>
<accession>A0ABQ7V876</accession>
<evidence type="ECO:0008006" key="4">
    <source>
        <dbReference type="Google" id="ProtNLM"/>
    </source>
</evidence>
<keyword evidence="3" id="KW-1185">Reference proteome</keyword>
<evidence type="ECO:0000256" key="1">
    <source>
        <dbReference type="SAM" id="MobiDB-lite"/>
    </source>
</evidence>
<sequence>MSAHLRGTYGSTSVIRLRQLTIKFDTYKKRHDQNIKQHLRVMSNMIASLKSVGHEHLKVNLTNNDIIKTFSKVNRHAELEDERLGAAKAASNAFVAESSGTKSSGFKCKNIWKRNGKYIEIGEGPSNKKEKPNSKKGKRFFKKRDKRKMKCYNCQVLGYLARECTEPKKT</sequence>
<dbReference type="SUPFAM" id="SSF57756">
    <property type="entry name" value="Retrovirus zinc finger-like domains"/>
    <property type="match status" value="1"/>
</dbReference>
<dbReference type="InterPro" id="IPR036875">
    <property type="entry name" value="Znf_CCHC_sf"/>
</dbReference>
<dbReference type="EMBL" id="JAIVGD010000015">
    <property type="protein sequence ID" value="KAH0760216.1"/>
    <property type="molecule type" value="Genomic_DNA"/>
</dbReference>
<protein>
    <recommendedName>
        <fullName evidence="4">CCHC-type domain-containing protein</fullName>
    </recommendedName>
</protein>
<dbReference type="Proteomes" id="UP000826656">
    <property type="component" value="Unassembled WGS sequence"/>
</dbReference>
<reference evidence="2 3" key="1">
    <citation type="journal article" date="2021" name="bioRxiv">
        <title>Chromosome-scale and haplotype-resolved genome assembly of a tetraploid potato cultivar.</title>
        <authorList>
            <person name="Sun H."/>
            <person name="Jiao W.-B."/>
            <person name="Krause K."/>
            <person name="Campoy J.A."/>
            <person name="Goel M."/>
            <person name="Folz-Donahue K."/>
            <person name="Kukat C."/>
            <person name="Huettel B."/>
            <person name="Schneeberger K."/>
        </authorList>
    </citation>
    <scope>NUCLEOTIDE SEQUENCE [LARGE SCALE GENOMIC DNA]</scope>
    <source>
        <strain evidence="2">SolTubOtavaFocal</strain>
        <tissue evidence="2">Leaves</tissue>
    </source>
</reference>
<gene>
    <name evidence="2" type="ORF">KY290_023709</name>
</gene>
<name>A0ABQ7V876_SOLTU</name>
<proteinExistence type="predicted"/>
<comment type="caution">
    <text evidence="2">The sequence shown here is derived from an EMBL/GenBank/DDBJ whole genome shotgun (WGS) entry which is preliminary data.</text>
</comment>